<dbReference type="Gene3D" id="3.80.10.10">
    <property type="entry name" value="Ribonuclease Inhibitor"/>
    <property type="match status" value="1"/>
</dbReference>
<dbReference type="PANTHER" id="PTHR46312:SF2">
    <property type="entry name" value="NUCLEOTIDE-BINDING OLIGOMERIZATION DOMAIN-CONTAINING PROTEIN 2-LIKE"/>
    <property type="match status" value="1"/>
</dbReference>
<reference evidence="1" key="1">
    <citation type="submission" date="2022-01" db="EMBL/GenBank/DDBJ databases">
        <authorList>
            <person name="Braso-Vives M."/>
        </authorList>
    </citation>
    <scope>NUCLEOTIDE SEQUENCE</scope>
</reference>
<organism evidence="1 2">
    <name type="scientific">Branchiostoma lanceolatum</name>
    <name type="common">Common lancelet</name>
    <name type="synonym">Amphioxus lanceolatum</name>
    <dbReference type="NCBI Taxonomy" id="7740"/>
    <lineage>
        <taxon>Eukaryota</taxon>
        <taxon>Metazoa</taxon>
        <taxon>Chordata</taxon>
        <taxon>Cephalochordata</taxon>
        <taxon>Leptocardii</taxon>
        <taxon>Amphioxiformes</taxon>
        <taxon>Branchiostomatidae</taxon>
        <taxon>Branchiostoma</taxon>
    </lineage>
</organism>
<dbReference type="Proteomes" id="UP000838412">
    <property type="component" value="Unassembled WGS sequence"/>
</dbReference>
<gene>
    <name evidence="1" type="primary">NLRC5</name>
    <name evidence="1" type="ORF">BLAG_LOCUS25910</name>
</gene>
<sequence>MLKKQYKKEDWVAYVHEYFSDKQMASNLTEAYGSYPVVKLLLHNEFFWPWVCKYWADHREGTPGGLQRTTLPETLAHIIAYYVQAVSERFKDGQSNNIDTCEEHQPCMIFASLRQALEKLPGIDTIAEINVTSLPDLRLDQTTLSAADAAALAELFPYMRRLKKLRLTYCMASSAASGKVIDRLDNLESLEELNLQGNIIGDTGIGKLMDKLSFLKDLKKLQLKRVSITPVGGAVIAQKIGLLTGLNRLYLSCNELAASLSPLGRAFARMPNTVTFLSPVTCSNGTLPAVERQMREMIHELRATVTPVKEDSFEMYDGAKSKRSQGRKWKLVTDMLSSDVHRSGVWITFKNEAEMLVWIKTEQCTFMLWG</sequence>
<dbReference type="AlphaFoldDB" id="A0A8S4MM63"/>
<dbReference type="EMBL" id="CAKMNS010000127">
    <property type="protein sequence ID" value="CAH1277000.1"/>
    <property type="molecule type" value="Genomic_DNA"/>
</dbReference>
<protein>
    <submittedName>
        <fullName evidence="1">NLRC5 protein</fullName>
    </submittedName>
</protein>
<keyword evidence="2" id="KW-1185">Reference proteome</keyword>
<evidence type="ECO:0000313" key="2">
    <source>
        <dbReference type="Proteomes" id="UP000838412"/>
    </source>
</evidence>
<dbReference type="OrthoDB" id="10313245at2759"/>
<dbReference type="SUPFAM" id="SSF52047">
    <property type="entry name" value="RNI-like"/>
    <property type="match status" value="1"/>
</dbReference>
<comment type="caution">
    <text evidence="1">The sequence shown here is derived from an EMBL/GenBank/DDBJ whole genome shotgun (WGS) entry which is preliminary data.</text>
</comment>
<dbReference type="PANTHER" id="PTHR46312">
    <property type="entry name" value="NACHT DOMAIN-CONTAINING PROTEIN"/>
    <property type="match status" value="1"/>
</dbReference>
<name>A0A8S4MM63_BRALA</name>
<proteinExistence type="predicted"/>
<evidence type="ECO:0000313" key="1">
    <source>
        <dbReference type="EMBL" id="CAH1277000.1"/>
    </source>
</evidence>
<dbReference type="InterPro" id="IPR032675">
    <property type="entry name" value="LRR_dom_sf"/>
</dbReference>
<accession>A0A8S4MM63</accession>